<dbReference type="NCBIfam" id="TIGR01460">
    <property type="entry name" value="HAD-SF-IIA"/>
    <property type="match status" value="1"/>
</dbReference>
<organism evidence="16 17">
    <name type="scientific">Blomia tropicalis</name>
    <name type="common">Mite</name>
    <dbReference type="NCBI Taxonomy" id="40697"/>
    <lineage>
        <taxon>Eukaryota</taxon>
        <taxon>Metazoa</taxon>
        <taxon>Ecdysozoa</taxon>
        <taxon>Arthropoda</taxon>
        <taxon>Chelicerata</taxon>
        <taxon>Arachnida</taxon>
        <taxon>Acari</taxon>
        <taxon>Acariformes</taxon>
        <taxon>Sarcoptiformes</taxon>
        <taxon>Astigmata</taxon>
        <taxon>Glycyphagoidea</taxon>
        <taxon>Echimyopodidae</taxon>
        <taxon>Blomia</taxon>
    </lineage>
</organism>
<dbReference type="Pfam" id="PF13344">
    <property type="entry name" value="Hydrolase_6"/>
    <property type="match status" value="1"/>
</dbReference>
<evidence type="ECO:0000256" key="8">
    <source>
        <dbReference type="ARBA" id="ARBA00022723"/>
    </source>
</evidence>
<keyword evidence="9" id="KW-0378">Hydrolase</keyword>
<keyword evidence="8" id="KW-0479">Metal-binding</keyword>
<dbReference type="Pfam" id="PF00106">
    <property type="entry name" value="adh_short"/>
    <property type="match status" value="1"/>
</dbReference>
<evidence type="ECO:0000256" key="10">
    <source>
        <dbReference type="ARBA" id="ARBA00022842"/>
    </source>
</evidence>
<evidence type="ECO:0000256" key="4">
    <source>
        <dbReference type="ARBA" id="ARBA00006484"/>
    </source>
</evidence>
<dbReference type="InterPro" id="IPR006355">
    <property type="entry name" value="LHPP/HDHD2"/>
</dbReference>
<evidence type="ECO:0000256" key="12">
    <source>
        <dbReference type="ARBA" id="ARBA00023242"/>
    </source>
</evidence>
<comment type="similarity">
    <text evidence="4">Belongs to the short-chain dehydrogenases/reductases (SDR) family.</text>
</comment>
<sequence>MQKLTELSLFPTNDYRLWTFLYRWLPQGFVERLFVVYTFIQLYWLGVKYLLVELHRYLSTSVRKLTPNDPDIPNDLQDYIAIVTGGTQGIGLCVARDFVRRGCTVVVTAFDLTPTEQDKVIKLIQDDHQRGSIHVFDIDLRDISSVCSFVNRFYSKFDRLDILVNNAAVMYVPQNYTKDGFEYHYQINYLSHTLLIWLLMPALNRAGKKKPARIVNVSSSTHFARDLFLDDLQVRSSPYSRFHSYAQSKLCVLMNTYFLANWLSKEPNNQQYHILVNAIHPGVVNTPLYQNVWIVRRYPLIGRLLFRSVEEGAETVIYAALSSEVETSGNYYEDCRSIRSSRFSYHILYDFNLKTFSLKLAKFVRNIMEQPWFEKPIKAVLLDITGVLYESGTKCAIPGSIEAINRLRSSGLPFRLVTNETQSPLAKLVNKLNGFGYDFKASEIIAPGPTVCKYLKQNGLRPHLLIHSGLLPEFDDVSKDDPNCVVIGDAAHFFTYEAVNQAFQLLLRLKDRDESKLNEIERKSMLISMGKNKYYKENGALTIDLGAYTTALEFATDVQSIIIGKPSAEYYNAALQSFGEEISPNEVVMIGDDILGDVKGSQDMGMRGVLVKTGKYRPDNQNHPLVKPDAIVSNLKEGIDQILQKREQPLTI</sequence>
<dbReference type="GO" id="GO:0005634">
    <property type="term" value="C:nucleus"/>
    <property type="evidence" value="ECO:0007669"/>
    <property type="project" value="UniProtKB-SubCell"/>
</dbReference>
<comment type="catalytic activity">
    <reaction evidence="15">
        <text>diphosphate + H2O = 2 phosphate + H(+)</text>
        <dbReference type="Rhea" id="RHEA:24576"/>
        <dbReference type="ChEBI" id="CHEBI:15377"/>
        <dbReference type="ChEBI" id="CHEBI:15378"/>
        <dbReference type="ChEBI" id="CHEBI:33019"/>
        <dbReference type="ChEBI" id="CHEBI:43474"/>
        <dbReference type="EC" id="3.6.1.1"/>
    </reaction>
</comment>
<evidence type="ECO:0000256" key="1">
    <source>
        <dbReference type="ARBA" id="ARBA00001946"/>
    </source>
</evidence>
<dbReference type="SUPFAM" id="SSF56784">
    <property type="entry name" value="HAD-like"/>
    <property type="match status" value="1"/>
</dbReference>
<evidence type="ECO:0000256" key="2">
    <source>
        <dbReference type="ARBA" id="ARBA00004123"/>
    </source>
</evidence>
<evidence type="ECO:0000256" key="13">
    <source>
        <dbReference type="ARBA" id="ARBA00037258"/>
    </source>
</evidence>
<dbReference type="EC" id="3.6.1.1" evidence="6"/>
<dbReference type="GO" id="GO:0004427">
    <property type="term" value="F:inorganic diphosphate phosphatase activity"/>
    <property type="evidence" value="ECO:0007669"/>
    <property type="project" value="UniProtKB-EC"/>
</dbReference>
<dbReference type="InterPro" id="IPR023214">
    <property type="entry name" value="HAD_sf"/>
</dbReference>
<comment type="caution">
    <text evidence="16">The sequence shown here is derived from an EMBL/GenBank/DDBJ whole genome shotgun (WGS) entry which is preliminary data.</text>
</comment>
<dbReference type="GO" id="GO:0016491">
    <property type="term" value="F:oxidoreductase activity"/>
    <property type="evidence" value="ECO:0007669"/>
    <property type="project" value="UniProtKB-KW"/>
</dbReference>
<gene>
    <name evidence="16" type="ORF">RDWZM_001505</name>
</gene>
<dbReference type="PRINTS" id="PR00081">
    <property type="entry name" value="GDHRDH"/>
</dbReference>
<dbReference type="GO" id="GO:0016791">
    <property type="term" value="F:phosphatase activity"/>
    <property type="evidence" value="ECO:0007669"/>
    <property type="project" value="InterPro"/>
</dbReference>
<protein>
    <recommendedName>
        <fullName evidence="14">Phospholysine phosphohistidine inorganic pyrophosphate phosphatase</fullName>
        <ecNumber evidence="6">3.6.1.1</ecNumber>
    </recommendedName>
</protein>
<reference evidence="16" key="1">
    <citation type="submission" date="2022-12" db="EMBL/GenBank/DDBJ databases">
        <title>Genome assemblies of Blomia tropicalis.</title>
        <authorList>
            <person name="Cui Y."/>
        </authorList>
    </citation>
    <scope>NUCLEOTIDE SEQUENCE</scope>
    <source>
        <tissue evidence="16">Adult mites</tissue>
    </source>
</reference>
<dbReference type="InterPro" id="IPR002347">
    <property type="entry name" value="SDR_fam"/>
</dbReference>
<evidence type="ECO:0000256" key="6">
    <source>
        <dbReference type="ARBA" id="ARBA00012146"/>
    </source>
</evidence>
<evidence type="ECO:0000256" key="15">
    <source>
        <dbReference type="ARBA" id="ARBA00047820"/>
    </source>
</evidence>
<dbReference type="Proteomes" id="UP001142055">
    <property type="component" value="Chromosome 1"/>
</dbReference>
<evidence type="ECO:0000256" key="9">
    <source>
        <dbReference type="ARBA" id="ARBA00022801"/>
    </source>
</evidence>
<dbReference type="NCBIfam" id="TIGR01458">
    <property type="entry name" value="HAD-SF-IIA-hyp3"/>
    <property type="match status" value="1"/>
</dbReference>
<dbReference type="PANTHER" id="PTHR24320:SF264">
    <property type="entry name" value="DEHYDROGENASE_REDUCTASE SDR FAMILY MEMBER ON CHROMOSOME X"/>
    <property type="match status" value="1"/>
</dbReference>
<keyword evidence="17" id="KW-1185">Reference proteome</keyword>
<comment type="similarity">
    <text evidence="5">Belongs to the HAD-like hydrolase superfamily.</text>
</comment>
<accession>A0A9Q0MBP8</accession>
<dbReference type="AlphaFoldDB" id="A0A9Q0MBP8"/>
<dbReference type="Gene3D" id="3.40.50.720">
    <property type="entry name" value="NAD(P)-binding Rossmann-like Domain"/>
    <property type="match status" value="1"/>
</dbReference>
<evidence type="ECO:0000256" key="11">
    <source>
        <dbReference type="ARBA" id="ARBA00023002"/>
    </source>
</evidence>
<evidence type="ECO:0000256" key="7">
    <source>
        <dbReference type="ARBA" id="ARBA00022490"/>
    </source>
</evidence>
<dbReference type="PANTHER" id="PTHR24320">
    <property type="entry name" value="RETINOL DEHYDROGENASE"/>
    <property type="match status" value="1"/>
</dbReference>
<dbReference type="FunFam" id="3.40.50.1000:FF:000051">
    <property type="entry name" value="Phospholysine phosphohistidine inorganic pyrophosphate phosphatase"/>
    <property type="match status" value="1"/>
</dbReference>
<keyword evidence="11" id="KW-0560">Oxidoreductase</keyword>
<proteinExistence type="inferred from homology"/>
<keyword evidence="7" id="KW-0963">Cytoplasm</keyword>
<dbReference type="InterPro" id="IPR036291">
    <property type="entry name" value="NAD(P)-bd_dom_sf"/>
</dbReference>
<dbReference type="InterPro" id="IPR036412">
    <property type="entry name" value="HAD-like_sf"/>
</dbReference>
<dbReference type="Pfam" id="PF13242">
    <property type="entry name" value="Hydrolase_like"/>
    <property type="match status" value="1"/>
</dbReference>
<evidence type="ECO:0000313" key="17">
    <source>
        <dbReference type="Proteomes" id="UP001142055"/>
    </source>
</evidence>
<evidence type="ECO:0000256" key="3">
    <source>
        <dbReference type="ARBA" id="ARBA00004496"/>
    </source>
</evidence>
<comment type="function">
    <text evidence="13">Phosphatase that hydrolyzes imidodiphosphate, 3-phosphohistidine and 6-phospholysine. Has broad substrate specificity and can also hydrolyze inorganic diphosphate, but with lower efficiency.</text>
</comment>
<comment type="cofactor">
    <cofactor evidence="1">
        <name>Mg(2+)</name>
        <dbReference type="ChEBI" id="CHEBI:18420"/>
    </cofactor>
</comment>
<comment type="subcellular location">
    <subcellularLocation>
        <location evidence="3">Cytoplasm</location>
    </subcellularLocation>
    <subcellularLocation>
        <location evidence="2">Nucleus</location>
    </subcellularLocation>
</comment>
<evidence type="ECO:0000313" key="16">
    <source>
        <dbReference type="EMBL" id="KAJ6222960.1"/>
    </source>
</evidence>
<dbReference type="Gene3D" id="3.40.50.1000">
    <property type="entry name" value="HAD superfamily/HAD-like"/>
    <property type="match status" value="2"/>
</dbReference>
<dbReference type="InterPro" id="IPR006357">
    <property type="entry name" value="HAD-SF_hydro_IIA"/>
</dbReference>
<dbReference type="SUPFAM" id="SSF51735">
    <property type="entry name" value="NAD(P)-binding Rossmann-fold domains"/>
    <property type="match status" value="1"/>
</dbReference>
<dbReference type="GO" id="GO:0005737">
    <property type="term" value="C:cytoplasm"/>
    <property type="evidence" value="ECO:0007669"/>
    <property type="project" value="UniProtKB-SubCell"/>
</dbReference>
<name>A0A9Q0MBP8_BLOTA</name>
<evidence type="ECO:0000256" key="5">
    <source>
        <dbReference type="ARBA" id="ARBA00007958"/>
    </source>
</evidence>
<evidence type="ECO:0000256" key="14">
    <source>
        <dbReference type="ARBA" id="ARBA00039357"/>
    </source>
</evidence>
<dbReference type="EMBL" id="JAPWDV010000001">
    <property type="protein sequence ID" value="KAJ6222960.1"/>
    <property type="molecule type" value="Genomic_DNA"/>
</dbReference>
<keyword evidence="12" id="KW-0539">Nucleus</keyword>
<dbReference type="GO" id="GO:0046872">
    <property type="term" value="F:metal ion binding"/>
    <property type="evidence" value="ECO:0007669"/>
    <property type="project" value="UniProtKB-KW"/>
</dbReference>
<keyword evidence="10" id="KW-0460">Magnesium</keyword>